<dbReference type="SUPFAM" id="SSF51726">
    <property type="entry name" value="UROD/MetE-like"/>
    <property type="match status" value="1"/>
</dbReference>
<dbReference type="Proteomes" id="UP001500957">
    <property type="component" value="Unassembled WGS sequence"/>
</dbReference>
<dbReference type="EMBL" id="BAAAHE010000044">
    <property type="protein sequence ID" value="GAA0632854.1"/>
    <property type="molecule type" value="Genomic_DNA"/>
</dbReference>
<reference evidence="1 2" key="1">
    <citation type="journal article" date="2019" name="Int. J. Syst. Evol. Microbiol.">
        <title>The Global Catalogue of Microorganisms (GCM) 10K type strain sequencing project: providing services to taxonomists for standard genome sequencing and annotation.</title>
        <authorList>
            <consortium name="The Broad Institute Genomics Platform"/>
            <consortium name="The Broad Institute Genome Sequencing Center for Infectious Disease"/>
            <person name="Wu L."/>
            <person name="Ma J."/>
        </authorList>
    </citation>
    <scope>NUCLEOTIDE SEQUENCE [LARGE SCALE GENOMIC DNA]</scope>
    <source>
        <strain evidence="1 2">JCM 10671</strain>
    </source>
</reference>
<proteinExistence type="predicted"/>
<dbReference type="RefSeq" id="WP_344608236.1">
    <property type="nucleotide sequence ID" value="NZ_BAAAHE010000044.1"/>
</dbReference>
<evidence type="ECO:0000313" key="1">
    <source>
        <dbReference type="EMBL" id="GAA0632854.1"/>
    </source>
</evidence>
<organism evidence="1 2">
    <name type="scientific">Sporichthya brevicatena</name>
    <dbReference type="NCBI Taxonomy" id="171442"/>
    <lineage>
        <taxon>Bacteria</taxon>
        <taxon>Bacillati</taxon>
        <taxon>Actinomycetota</taxon>
        <taxon>Actinomycetes</taxon>
        <taxon>Sporichthyales</taxon>
        <taxon>Sporichthyaceae</taxon>
        <taxon>Sporichthya</taxon>
    </lineage>
</organism>
<keyword evidence="2" id="KW-1185">Reference proteome</keyword>
<dbReference type="Gene3D" id="3.20.20.210">
    <property type="match status" value="1"/>
</dbReference>
<dbReference type="CDD" id="cd03310">
    <property type="entry name" value="CIMS_like"/>
    <property type="match status" value="1"/>
</dbReference>
<sequence>MPALPLDLPPGSASGVGSLPGTAPLEVLPVVLDLPGLPYLPELPARGPGADMIGRAFGILVELYADLAPSGWRFAEHPGRDTRRAMSHLGQDLDALEERGEGYEGAIKVQVAGPWALASTVELRHGDKALSDPGACRDIAASLAEGLRGHVAEVRKRLPRATTVVVQLDEPTLPGVLRGSVRTASGFGTLRAVDGPVVEATLRGVIDVLAADGVPTVIHSCAADTPVALLHRAGAAGLALDLSVAGEGADEALGEFLEAGGVLLSGVVPAVDAPGGLSPLATTVSPVQDLWHRLGLPRAGLGRVVPVPACGLAGASPAWVRAVTIRCADAARRLADLGQE</sequence>
<name>A0ABN1H8C0_9ACTN</name>
<accession>A0ABN1H8C0</accession>
<dbReference type="InterPro" id="IPR038071">
    <property type="entry name" value="UROD/MetE-like_sf"/>
</dbReference>
<protein>
    <submittedName>
        <fullName evidence="1">Methionine synthase</fullName>
    </submittedName>
</protein>
<comment type="caution">
    <text evidence="1">The sequence shown here is derived from an EMBL/GenBank/DDBJ whole genome shotgun (WGS) entry which is preliminary data.</text>
</comment>
<gene>
    <name evidence="1" type="ORF">GCM10009547_40910</name>
</gene>
<evidence type="ECO:0000313" key="2">
    <source>
        <dbReference type="Proteomes" id="UP001500957"/>
    </source>
</evidence>